<dbReference type="PATRIC" id="fig|1208920.3.peg.593"/>
<dbReference type="eggNOG" id="COG0511">
    <property type="taxonomic scope" value="Bacteria"/>
</dbReference>
<evidence type="ECO:0000256" key="2">
    <source>
        <dbReference type="ARBA" id="ARBA00005194"/>
    </source>
</evidence>
<dbReference type="RefSeq" id="WP_015397281.1">
    <property type="nucleotide sequence ID" value="NC_020299.1"/>
</dbReference>
<evidence type="ECO:0000256" key="9">
    <source>
        <dbReference type="RuleBase" id="RU364072"/>
    </source>
</evidence>
<dbReference type="OrthoDB" id="9811735at2"/>
<dbReference type="FunFam" id="2.40.50.100:FF:000003">
    <property type="entry name" value="Acetyl-CoA carboxylase biotin carboxyl carrier protein"/>
    <property type="match status" value="1"/>
</dbReference>
<comment type="function">
    <text evidence="1 9">This protein is a component of the acetyl coenzyme A carboxylase complex; first, biotin carboxylase catalyzes the carboxylation of the carrier protein and then the transcarboxylase transfers the carboxyl group to form malonyl-CoA.</text>
</comment>
<dbReference type="HOGENOM" id="CLU_016733_3_1_4"/>
<evidence type="ECO:0000256" key="5">
    <source>
        <dbReference type="ARBA" id="ARBA00022832"/>
    </source>
</evidence>
<dbReference type="KEGG" id="kon:CONE_0044"/>
<dbReference type="EMBL" id="CP003805">
    <property type="protein sequence ID" value="AGF48596.1"/>
    <property type="molecule type" value="Genomic_DNA"/>
</dbReference>
<evidence type="ECO:0000256" key="6">
    <source>
        <dbReference type="ARBA" id="ARBA00023098"/>
    </source>
</evidence>
<evidence type="ECO:0000256" key="4">
    <source>
        <dbReference type="ARBA" id="ARBA00022516"/>
    </source>
</evidence>
<dbReference type="UniPathway" id="UPA00094"/>
<sequence length="140" mass="15451">MDFEKIKRLIDLVAESGITEFEITEGDERVRIVKSYSSDYKTSSAADLVSTTEKKIDTTVVDNSYIVKAPMVGTFYRSPSPGTPAFVDIGQIVKEGDQLCIIEAMKLLNEVEADKSGVIKEILVDNGAPVEYGQHLFIID</sequence>
<dbReference type="InterPro" id="IPR001882">
    <property type="entry name" value="Biotin_BS"/>
</dbReference>
<dbReference type="CDD" id="cd06850">
    <property type="entry name" value="biotinyl_domain"/>
    <property type="match status" value="1"/>
</dbReference>
<evidence type="ECO:0000256" key="1">
    <source>
        <dbReference type="ARBA" id="ARBA00003761"/>
    </source>
</evidence>
<dbReference type="InterPro" id="IPR001249">
    <property type="entry name" value="AcCoA_biotinCC"/>
</dbReference>
<evidence type="ECO:0000256" key="8">
    <source>
        <dbReference type="ARBA" id="ARBA00023267"/>
    </source>
</evidence>
<evidence type="ECO:0000313" key="11">
    <source>
        <dbReference type="EMBL" id="AGF48596.1"/>
    </source>
</evidence>
<dbReference type="PANTHER" id="PTHR45266:SF3">
    <property type="entry name" value="OXALOACETATE DECARBOXYLASE ALPHA CHAIN"/>
    <property type="match status" value="1"/>
</dbReference>
<dbReference type="STRING" id="1208920.CONE_0044"/>
<keyword evidence="4 9" id="KW-0444">Lipid biosynthesis</keyword>
<reference evidence="11 12" key="1">
    <citation type="journal article" date="2013" name="Genome Biol. Evol.">
        <title>Genome evolution and phylogenomic analysis of candidatus kinetoplastibacterium, the betaproteobacterial endosymbionts of strigomonas and angomonas.</title>
        <authorList>
            <person name="Alves J.M."/>
            <person name="Serrano M.G."/>
            <person name="Maia da Silva F."/>
            <person name="Voegtly L.J."/>
            <person name="Matveyev A.V."/>
            <person name="Teixeira M.M."/>
            <person name="Camargo E.P."/>
            <person name="Buck G.A."/>
        </authorList>
    </citation>
    <scope>NUCLEOTIDE SEQUENCE [LARGE SCALE GENOMIC DNA]</scope>
    <source>
        <strain evidence="11 12">TCC290E</strain>
    </source>
</reference>
<gene>
    <name evidence="11" type="ORF">CONE_0044</name>
</gene>
<dbReference type="InterPro" id="IPR011053">
    <property type="entry name" value="Single_hybrid_motif"/>
</dbReference>
<name>M1LWZ7_9PROT</name>
<evidence type="ECO:0000256" key="3">
    <source>
        <dbReference type="ARBA" id="ARBA00017562"/>
    </source>
</evidence>
<dbReference type="PROSITE" id="PS00188">
    <property type="entry name" value="BIOTIN"/>
    <property type="match status" value="1"/>
</dbReference>
<dbReference type="PRINTS" id="PR01071">
    <property type="entry name" value="ACOABIOTINCC"/>
</dbReference>
<dbReference type="Pfam" id="PF00364">
    <property type="entry name" value="Biotin_lipoyl"/>
    <property type="match status" value="1"/>
</dbReference>
<dbReference type="GO" id="GO:0009317">
    <property type="term" value="C:acetyl-CoA carboxylase complex"/>
    <property type="evidence" value="ECO:0007669"/>
    <property type="project" value="InterPro"/>
</dbReference>
<dbReference type="InterPro" id="IPR050709">
    <property type="entry name" value="Biotin_Carboxyl_Carrier/Decarb"/>
</dbReference>
<keyword evidence="5 9" id="KW-0276">Fatty acid metabolism</keyword>
<keyword evidence="7 9" id="KW-0275">Fatty acid biosynthesis</keyword>
<keyword evidence="12" id="KW-1185">Reference proteome</keyword>
<feature type="domain" description="Lipoyl-binding" evidence="10">
    <location>
        <begin position="64"/>
        <end position="140"/>
    </location>
</feature>
<evidence type="ECO:0000259" key="10">
    <source>
        <dbReference type="PROSITE" id="PS50968"/>
    </source>
</evidence>
<keyword evidence="6 9" id="KW-0443">Lipid metabolism</keyword>
<dbReference type="GO" id="GO:0003989">
    <property type="term" value="F:acetyl-CoA carboxylase activity"/>
    <property type="evidence" value="ECO:0007669"/>
    <property type="project" value="InterPro"/>
</dbReference>
<dbReference type="Gene3D" id="2.40.50.100">
    <property type="match status" value="1"/>
</dbReference>
<accession>M1LWZ7</accession>
<comment type="pathway">
    <text evidence="2 9">Lipid metabolism; fatty acid biosynthesis.</text>
</comment>
<dbReference type="Proteomes" id="UP000011541">
    <property type="component" value="Chromosome"/>
</dbReference>
<dbReference type="PANTHER" id="PTHR45266">
    <property type="entry name" value="OXALOACETATE DECARBOXYLASE ALPHA CHAIN"/>
    <property type="match status" value="1"/>
</dbReference>
<evidence type="ECO:0000313" key="12">
    <source>
        <dbReference type="Proteomes" id="UP000011541"/>
    </source>
</evidence>
<dbReference type="GO" id="GO:0006633">
    <property type="term" value="P:fatty acid biosynthetic process"/>
    <property type="evidence" value="ECO:0007669"/>
    <property type="project" value="UniProtKB-UniPathway"/>
</dbReference>
<dbReference type="NCBIfam" id="TIGR00531">
    <property type="entry name" value="BCCP"/>
    <property type="match status" value="1"/>
</dbReference>
<dbReference type="AlphaFoldDB" id="M1LWZ7"/>
<keyword evidence="8 9" id="KW-0092">Biotin</keyword>
<evidence type="ECO:0000256" key="7">
    <source>
        <dbReference type="ARBA" id="ARBA00023160"/>
    </source>
</evidence>
<proteinExistence type="predicted"/>
<organism evidence="11 12">
    <name type="scientific">Candidatus Kinetoplastidibacterium stringomonadis TCC290E</name>
    <dbReference type="NCBI Taxonomy" id="1208920"/>
    <lineage>
        <taxon>Bacteria</taxon>
        <taxon>Pseudomonadati</taxon>
        <taxon>Pseudomonadota</taxon>
        <taxon>Betaproteobacteria</taxon>
        <taxon>Candidatus Kinetoplastidibacterium</taxon>
    </lineage>
</organism>
<dbReference type="InterPro" id="IPR000089">
    <property type="entry name" value="Biotin_lipoyl"/>
</dbReference>
<dbReference type="SUPFAM" id="SSF51230">
    <property type="entry name" value="Single hybrid motif"/>
    <property type="match status" value="1"/>
</dbReference>
<dbReference type="PROSITE" id="PS50968">
    <property type="entry name" value="BIOTINYL_LIPOYL"/>
    <property type="match status" value="1"/>
</dbReference>
<protein>
    <recommendedName>
        <fullName evidence="3 9">Biotin carboxyl carrier protein of acetyl-CoA carboxylase</fullName>
    </recommendedName>
</protein>